<dbReference type="InterPro" id="IPR050832">
    <property type="entry name" value="Bact_Acetyltransf"/>
</dbReference>
<dbReference type="AlphaFoldDB" id="A0A1M5CYQ3"/>
<evidence type="ECO:0000256" key="1">
    <source>
        <dbReference type="ARBA" id="ARBA00022679"/>
    </source>
</evidence>
<dbReference type="GO" id="GO:0016747">
    <property type="term" value="F:acyltransferase activity, transferring groups other than amino-acyl groups"/>
    <property type="evidence" value="ECO:0007669"/>
    <property type="project" value="InterPro"/>
</dbReference>
<dbReference type="Gene3D" id="3.40.630.30">
    <property type="match status" value="1"/>
</dbReference>
<keyword evidence="5" id="KW-1185">Reference proteome</keyword>
<dbReference type="SUPFAM" id="SSF55729">
    <property type="entry name" value="Acyl-CoA N-acyltransferases (Nat)"/>
    <property type="match status" value="1"/>
</dbReference>
<name>A0A1M5CYQ3_9ACTN</name>
<protein>
    <submittedName>
        <fullName evidence="4">Ribosomal protein S18 acetylase RimI</fullName>
    </submittedName>
</protein>
<dbReference type="Pfam" id="PF00583">
    <property type="entry name" value="Acetyltransf_1"/>
    <property type="match status" value="1"/>
</dbReference>
<sequence length="198" mass="21084">MSRANVRVRPATPEDIDALAELVHTVDPQGAGHAARQAGTSTERLCSRFADLLDRTERTLLVATDENAAVVGMLGARVDEVGTVELTPVLHVTHLLVAPRCRRRGIGRALLAAAVHLADDAAVEHVLATSAAGSREGNRYLARIGFAPLVVHRIASTAVLRRSLGMTDVAGRMAALRRARMARRDRAGFGHRAVGRGA</sequence>
<keyword evidence="1" id="KW-0808">Transferase</keyword>
<proteinExistence type="predicted"/>
<keyword evidence="2" id="KW-0012">Acyltransferase</keyword>
<dbReference type="PANTHER" id="PTHR43877">
    <property type="entry name" value="AMINOALKYLPHOSPHONATE N-ACETYLTRANSFERASE-RELATED-RELATED"/>
    <property type="match status" value="1"/>
</dbReference>
<reference evidence="4 5" key="1">
    <citation type="submission" date="2016-11" db="EMBL/GenBank/DDBJ databases">
        <authorList>
            <person name="Jaros S."/>
            <person name="Januszkiewicz K."/>
            <person name="Wedrychowicz H."/>
        </authorList>
    </citation>
    <scope>NUCLEOTIDE SEQUENCE [LARGE SCALE GENOMIC DNA]</scope>
    <source>
        <strain evidence="4 5">DSM 45627</strain>
    </source>
</reference>
<dbReference type="STRING" id="1206085.SAMN05443575_0398"/>
<accession>A0A1M5CYQ3</accession>
<evidence type="ECO:0000259" key="3">
    <source>
        <dbReference type="PROSITE" id="PS51186"/>
    </source>
</evidence>
<evidence type="ECO:0000313" key="4">
    <source>
        <dbReference type="EMBL" id="SHF59765.1"/>
    </source>
</evidence>
<dbReference type="PANTHER" id="PTHR43877:SF1">
    <property type="entry name" value="ACETYLTRANSFERASE"/>
    <property type="match status" value="1"/>
</dbReference>
<gene>
    <name evidence="4" type="ORF">SAMN05443575_0398</name>
</gene>
<evidence type="ECO:0000256" key="2">
    <source>
        <dbReference type="ARBA" id="ARBA00023315"/>
    </source>
</evidence>
<keyword evidence="4" id="KW-0687">Ribonucleoprotein</keyword>
<dbReference type="GO" id="GO:0005840">
    <property type="term" value="C:ribosome"/>
    <property type="evidence" value="ECO:0007669"/>
    <property type="project" value="UniProtKB-KW"/>
</dbReference>
<feature type="domain" description="N-acetyltransferase" evidence="3">
    <location>
        <begin position="6"/>
        <end position="186"/>
    </location>
</feature>
<evidence type="ECO:0000313" key="5">
    <source>
        <dbReference type="Proteomes" id="UP000186132"/>
    </source>
</evidence>
<dbReference type="Proteomes" id="UP000186132">
    <property type="component" value="Unassembled WGS sequence"/>
</dbReference>
<dbReference type="InterPro" id="IPR000182">
    <property type="entry name" value="GNAT_dom"/>
</dbReference>
<dbReference type="OrthoDB" id="5192872at2"/>
<dbReference type="PROSITE" id="PS51186">
    <property type="entry name" value="GNAT"/>
    <property type="match status" value="1"/>
</dbReference>
<keyword evidence="4" id="KW-0689">Ribosomal protein</keyword>
<organism evidence="4 5">
    <name type="scientific">Jatrophihabitans endophyticus</name>
    <dbReference type="NCBI Taxonomy" id="1206085"/>
    <lineage>
        <taxon>Bacteria</taxon>
        <taxon>Bacillati</taxon>
        <taxon>Actinomycetota</taxon>
        <taxon>Actinomycetes</taxon>
        <taxon>Jatrophihabitantales</taxon>
        <taxon>Jatrophihabitantaceae</taxon>
        <taxon>Jatrophihabitans</taxon>
    </lineage>
</organism>
<dbReference type="RefSeq" id="WP_084180609.1">
    <property type="nucleotide sequence ID" value="NZ_FQVU01000001.1"/>
</dbReference>
<dbReference type="InterPro" id="IPR016181">
    <property type="entry name" value="Acyl_CoA_acyltransferase"/>
</dbReference>
<dbReference type="EMBL" id="FQVU01000001">
    <property type="protein sequence ID" value="SHF59765.1"/>
    <property type="molecule type" value="Genomic_DNA"/>
</dbReference>